<keyword evidence="3" id="KW-1185">Reference proteome</keyword>
<comment type="caution">
    <text evidence="2">The sequence shown here is derived from an EMBL/GenBank/DDBJ whole genome shotgun (WGS) entry which is preliminary data.</text>
</comment>
<sequence>MRLTVEVLDQKTLCWTLLARHDGVGIDAAPAIVGLLRDGLSPLTSIRWNWSRQGAAADQIPPASGRRPSRKTIGRR</sequence>
<reference evidence="2 3" key="1">
    <citation type="submission" date="2018-12" db="EMBL/GenBank/DDBJ databases">
        <authorList>
            <person name="Yang Y."/>
        </authorList>
    </citation>
    <scope>NUCLEOTIDE SEQUENCE [LARGE SCALE GENOMIC DNA]</scope>
    <source>
        <strain evidence="2 3">GSF71</strain>
    </source>
</reference>
<dbReference type="Proteomes" id="UP000280346">
    <property type="component" value="Unassembled WGS sequence"/>
</dbReference>
<evidence type="ECO:0000313" key="3">
    <source>
        <dbReference type="Proteomes" id="UP000280346"/>
    </source>
</evidence>
<dbReference type="EMBL" id="RZIJ01000003">
    <property type="protein sequence ID" value="RUQ74539.1"/>
    <property type="molecule type" value="Genomic_DNA"/>
</dbReference>
<dbReference type="RefSeq" id="WP_126995681.1">
    <property type="nucleotide sequence ID" value="NZ_CP173191.1"/>
</dbReference>
<organism evidence="2 3">
    <name type="scientific">Azospirillum doebereinerae</name>
    <dbReference type="NCBI Taxonomy" id="92933"/>
    <lineage>
        <taxon>Bacteria</taxon>
        <taxon>Pseudomonadati</taxon>
        <taxon>Pseudomonadota</taxon>
        <taxon>Alphaproteobacteria</taxon>
        <taxon>Rhodospirillales</taxon>
        <taxon>Azospirillaceae</taxon>
        <taxon>Azospirillum</taxon>
    </lineage>
</organism>
<dbReference type="AlphaFoldDB" id="A0A3S0XPW9"/>
<dbReference type="OrthoDB" id="7307885at2"/>
<evidence type="ECO:0000313" key="2">
    <source>
        <dbReference type="EMBL" id="RUQ74539.1"/>
    </source>
</evidence>
<feature type="region of interest" description="Disordered" evidence="1">
    <location>
        <begin position="53"/>
        <end position="76"/>
    </location>
</feature>
<name>A0A3S0XPW9_9PROT</name>
<proteinExistence type="predicted"/>
<feature type="compositionally biased region" description="Basic residues" evidence="1">
    <location>
        <begin position="67"/>
        <end position="76"/>
    </location>
</feature>
<evidence type="ECO:0000256" key="1">
    <source>
        <dbReference type="SAM" id="MobiDB-lite"/>
    </source>
</evidence>
<accession>A0A3S0XPW9</accession>
<protein>
    <submittedName>
        <fullName evidence="2">Uncharacterized protein</fullName>
    </submittedName>
</protein>
<gene>
    <name evidence="2" type="ORF">EJ913_05720</name>
</gene>